<protein>
    <submittedName>
        <fullName evidence="1">Sarcosine oxidase subunit delta</fullName>
    </submittedName>
</protein>
<reference evidence="1" key="1">
    <citation type="submission" date="2021-03" db="EMBL/GenBank/DDBJ databases">
        <title>The complete genome sequence of Acetobacter sp. TBRC 12339.</title>
        <authorList>
            <person name="Charoenyingcharoen P."/>
            <person name="Yukphan P."/>
        </authorList>
    </citation>
    <scope>NUCLEOTIDE SEQUENCE</scope>
    <source>
        <strain evidence="1">TBRC 12339</strain>
    </source>
</reference>
<evidence type="ECO:0000313" key="1">
    <source>
        <dbReference type="EMBL" id="MBO1324623.1"/>
    </source>
</evidence>
<dbReference type="Proteomes" id="UP000664073">
    <property type="component" value="Unassembled WGS sequence"/>
</dbReference>
<keyword evidence="2" id="KW-1185">Reference proteome</keyword>
<dbReference type="AlphaFoldDB" id="A0A939KLV2"/>
<dbReference type="Gene3D" id="3.30.2270.10">
    <property type="entry name" value="Folate-binding superfamily"/>
    <property type="match status" value="1"/>
</dbReference>
<dbReference type="EMBL" id="JAFVMH010000002">
    <property type="protein sequence ID" value="MBO1324623.1"/>
    <property type="molecule type" value="Genomic_DNA"/>
</dbReference>
<sequence>MRLTCPFCGSRGLEEFTYRGDALVRRPAADTSLQTDAQAWTDYVYLRDNPAGLHSELWYHGVGCRSWLVVTRDTRTHRVDDVRAASAVAAERSGGAA</sequence>
<organism evidence="1 2">
    <name type="scientific">Acetobacter garciniae</name>
    <dbReference type="NCBI Taxonomy" id="2817435"/>
    <lineage>
        <taxon>Bacteria</taxon>
        <taxon>Pseudomonadati</taxon>
        <taxon>Pseudomonadota</taxon>
        <taxon>Alphaproteobacteria</taxon>
        <taxon>Acetobacterales</taxon>
        <taxon>Acetobacteraceae</taxon>
        <taxon>Acetobacter</taxon>
    </lineage>
</organism>
<gene>
    <name evidence="1" type="ORF">J2D77_05580</name>
</gene>
<comment type="caution">
    <text evidence="1">The sequence shown here is derived from an EMBL/GenBank/DDBJ whole genome shotgun (WGS) entry which is preliminary data.</text>
</comment>
<proteinExistence type="predicted"/>
<dbReference type="Pfam" id="PF04267">
    <property type="entry name" value="SoxD"/>
    <property type="match status" value="1"/>
</dbReference>
<name>A0A939KLV2_9PROT</name>
<dbReference type="InterPro" id="IPR038561">
    <property type="entry name" value="SoxD_sf"/>
</dbReference>
<dbReference type="InterPro" id="IPR006279">
    <property type="entry name" value="SoxD"/>
</dbReference>
<evidence type="ECO:0000313" key="2">
    <source>
        <dbReference type="Proteomes" id="UP000664073"/>
    </source>
</evidence>
<dbReference type="GO" id="GO:0046653">
    <property type="term" value="P:tetrahydrofolate metabolic process"/>
    <property type="evidence" value="ECO:0007669"/>
    <property type="project" value="InterPro"/>
</dbReference>
<accession>A0A939KLV2</accession>
<dbReference type="RefSeq" id="WP_207845308.1">
    <property type="nucleotide sequence ID" value="NZ_JAFVMH010000002.1"/>
</dbReference>
<dbReference type="GO" id="GO:0008115">
    <property type="term" value="F:sarcosine oxidase activity"/>
    <property type="evidence" value="ECO:0007669"/>
    <property type="project" value="InterPro"/>
</dbReference>